<keyword evidence="1" id="KW-0812">Transmembrane</keyword>
<reference evidence="2" key="1">
    <citation type="journal article" date="2023" name="Mol. Phylogenet. Evol.">
        <title>Genome-scale phylogeny and comparative genomics of the fungal order Sordariales.</title>
        <authorList>
            <person name="Hensen N."/>
            <person name="Bonometti L."/>
            <person name="Westerberg I."/>
            <person name="Brannstrom I.O."/>
            <person name="Guillou S."/>
            <person name="Cros-Aarteil S."/>
            <person name="Calhoun S."/>
            <person name="Haridas S."/>
            <person name="Kuo A."/>
            <person name="Mondo S."/>
            <person name="Pangilinan J."/>
            <person name="Riley R."/>
            <person name="LaButti K."/>
            <person name="Andreopoulos B."/>
            <person name="Lipzen A."/>
            <person name="Chen C."/>
            <person name="Yan M."/>
            <person name="Daum C."/>
            <person name="Ng V."/>
            <person name="Clum A."/>
            <person name="Steindorff A."/>
            <person name="Ohm R.A."/>
            <person name="Martin F."/>
            <person name="Silar P."/>
            <person name="Natvig D.O."/>
            <person name="Lalanne C."/>
            <person name="Gautier V."/>
            <person name="Ament-Velasquez S.L."/>
            <person name="Kruys A."/>
            <person name="Hutchinson M.I."/>
            <person name="Powell A.J."/>
            <person name="Barry K."/>
            <person name="Miller A.N."/>
            <person name="Grigoriev I.V."/>
            <person name="Debuchy R."/>
            <person name="Gladieux P."/>
            <person name="Hiltunen Thoren M."/>
            <person name="Johannesson H."/>
        </authorList>
    </citation>
    <scope>NUCLEOTIDE SEQUENCE</scope>
    <source>
        <strain evidence="2">CBS 958.72</strain>
    </source>
</reference>
<proteinExistence type="predicted"/>
<name>A0AAE0JS57_9PEZI</name>
<protein>
    <submittedName>
        <fullName evidence="2">Uncharacterized protein</fullName>
    </submittedName>
</protein>
<feature type="transmembrane region" description="Helical" evidence="1">
    <location>
        <begin position="55"/>
        <end position="77"/>
    </location>
</feature>
<comment type="caution">
    <text evidence="2">The sequence shown here is derived from an EMBL/GenBank/DDBJ whole genome shotgun (WGS) entry which is preliminary data.</text>
</comment>
<evidence type="ECO:0000256" key="1">
    <source>
        <dbReference type="SAM" id="Phobius"/>
    </source>
</evidence>
<reference evidence="2" key="2">
    <citation type="submission" date="2023-06" db="EMBL/GenBank/DDBJ databases">
        <authorList>
            <consortium name="Lawrence Berkeley National Laboratory"/>
            <person name="Haridas S."/>
            <person name="Hensen N."/>
            <person name="Bonometti L."/>
            <person name="Westerberg I."/>
            <person name="Brannstrom I.O."/>
            <person name="Guillou S."/>
            <person name="Cros-Aarteil S."/>
            <person name="Calhoun S."/>
            <person name="Kuo A."/>
            <person name="Mondo S."/>
            <person name="Pangilinan J."/>
            <person name="Riley R."/>
            <person name="Labutti K."/>
            <person name="Andreopoulos B."/>
            <person name="Lipzen A."/>
            <person name="Chen C."/>
            <person name="Yanf M."/>
            <person name="Daum C."/>
            <person name="Ng V."/>
            <person name="Clum A."/>
            <person name="Steindorff A."/>
            <person name="Ohm R."/>
            <person name="Martin F."/>
            <person name="Silar P."/>
            <person name="Natvig D."/>
            <person name="Lalanne C."/>
            <person name="Gautier V."/>
            <person name="Ament-Velasquez S.L."/>
            <person name="Kruys A."/>
            <person name="Hutchinson M.I."/>
            <person name="Powell A.J."/>
            <person name="Barry K."/>
            <person name="Miller A.N."/>
            <person name="Grigoriev I.V."/>
            <person name="Debuchy R."/>
            <person name="Gladieux P."/>
            <person name="Thoren M.H."/>
            <person name="Johannesson H."/>
        </authorList>
    </citation>
    <scope>NUCLEOTIDE SEQUENCE</scope>
    <source>
        <strain evidence="2">CBS 958.72</strain>
    </source>
</reference>
<feature type="transmembrane region" description="Helical" evidence="1">
    <location>
        <begin position="31"/>
        <end position="48"/>
    </location>
</feature>
<sequence length="133" mass="14545">MARMDRMGGWGARAVAPTRSYGGSTLNFESIVYWFCFGILAGLLNGTALGRESNILLYVTLSIIEQSMSTVFLWHSVTFVTQHQPSKAARYLIGYCPVSLESSKVACHTPDVAQPSRLDGMPTLPLCRASRPS</sequence>
<dbReference type="AlphaFoldDB" id="A0AAE0JS57"/>
<evidence type="ECO:0000313" key="3">
    <source>
        <dbReference type="Proteomes" id="UP001287356"/>
    </source>
</evidence>
<keyword evidence="1" id="KW-0472">Membrane</keyword>
<accession>A0AAE0JS57</accession>
<keyword evidence="1" id="KW-1133">Transmembrane helix</keyword>
<gene>
    <name evidence="2" type="ORF">B0T24DRAFT_119739</name>
</gene>
<organism evidence="2 3">
    <name type="scientific">Lasiosphaeria ovina</name>
    <dbReference type="NCBI Taxonomy" id="92902"/>
    <lineage>
        <taxon>Eukaryota</taxon>
        <taxon>Fungi</taxon>
        <taxon>Dikarya</taxon>
        <taxon>Ascomycota</taxon>
        <taxon>Pezizomycotina</taxon>
        <taxon>Sordariomycetes</taxon>
        <taxon>Sordariomycetidae</taxon>
        <taxon>Sordariales</taxon>
        <taxon>Lasiosphaeriaceae</taxon>
        <taxon>Lasiosphaeria</taxon>
    </lineage>
</organism>
<dbReference type="Proteomes" id="UP001287356">
    <property type="component" value="Unassembled WGS sequence"/>
</dbReference>
<dbReference type="EMBL" id="JAULSN010000013">
    <property type="protein sequence ID" value="KAK3360904.1"/>
    <property type="molecule type" value="Genomic_DNA"/>
</dbReference>
<evidence type="ECO:0000313" key="2">
    <source>
        <dbReference type="EMBL" id="KAK3360904.1"/>
    </source>
</evidence>
<keyword evidence="3" id="KW-1185">Reference proteome</keyword>